<evidence type="ECO:0000256" key="1">
    <source>
        <dbReference type="ARBA" id="ARBA00005254"/>
    </source>
</evidence>
<organism evidence="3 4">
    <name type="scientific">Pilimelia terevasa</name>
    <dbReference type="NCBI Taxonomy" id="53372"/>
    <lineage>
        <taxon>Bacteria</taxon>
        <taxon>Bacillati</taxon>
        <taxon>Actinomycetota</taxon>
        <taxon>Actinomycetes</taxon>
        <taxon>Micromonosporales</taxon>
        <taxon>Micromonosporaceae</taxon>
        <taxon>Pilimelia</taxon>
    </lineage>
</organism>
<reference evidence="3" key="1">
    <citation type="journal article" date="2014" name="Int. J. Syst. Evol. Microbiol.">
        <title>Complete genome sequence of Corynebacterium casei LMG S-19264T (=DSM 44701T), isolated from a smear-ripened cheese.</title>
        <authorList>
            <consortium name="US DOE Joint Genome Institute (JGI-PGF)"/>
            <person name="Walter F."/>
            <person name="Albersmeier A."/>
            <person name="Kalinowski J."/>
            <person name="Ruckert C."/>
        </authorList>
    </citation>
    <scope>NUCLEOTIDE SEQUENCE</scope>
    <source>
        <strain evidence="3">JCM 3091</strain>
    </source>
</reference>
<evidence type="ECO:0000313" key="4">
    <source>
        <dbReference type="Proteomes" id="UP000662200"/>
    </source>
</evidence>
<evidence type="ECO:0000313" key="3">
    <source>
        <dbReference type="EMBL" id="GGK17299.1"/>
    </source>
</evidence>
<protein>
    <submittedName>
        <fullName evidence="3">MaoC family dehydratase</fullName>
    </submittedName>
</protein>
<dbReference type="InterPro" id="IPR039375">
    <property type="entry name" value="NodN-like"/>
</dbReference>
<sequence>MHTFPGPGALQDAVGTHLGHSDWLTVTQAQVDQFADATGDHQWIHTDPARAADGPYSGTVAHGYLVLALLPRLVTQVLAVDGVRLRVNYGLEKVRFPAPLRVGDAVRAGVEVAAVREVPGGLHLELTVTVEPRGGGKPCCVASTVTRLYV</sequence>
<dbReference type="CDD" id="cd03450">
    <property type="entry name" value="NodN"/>
    <property type="match status" value="1"/>
</dbReference>
<dbReference type="RefSeq" id="WP_189112737.1">
    <property type="nucleotide sequence ID" value="NZ_BMQC01000002.1"/>
</dbReference>
<dbReference type="Proteomes" id="UP000662200">
    <property type="component" value="Unassembled WGS sequence"/>
</dbReference>
<accession>A0A8J3FGJ2</accession>
<dbReference type="EMBL" id="BMQC01000002">
    <property type="protein sequence ID" value="GGK17299.1"/>
    <property type="molecule type" value="Genomic_DNA"/>
</dbReference>
<comment type="caution">
    <text evidence="3">The sequence shown here is derived from an EMBL/GenBank/DDBJ whole genome shotgun (WGS) entry which is preliminary data.</text>
</comment>
<name>A0A8J3FGJ2_9ACTN</name>
<evidence type="ECO:0000259" key="2">
    <source>
        <dbReference type="Pfam" id="PF01575"/>
    </source>
</evidence>
<dbReference type="Gene3D" id="3.10.129.10">
    <property type="entry name" value="Hotdog Thioesterase"/>
    <property type="match status" value="1"/>
</dbReference>
<dbReference type="Pfam" id="PF01575">
    <property type="entry name" value="MaoC_dehydratas"/>
    <property type="match status" value="1"/>
</dbReference>
<dbReference type="PANTHER" id="PTHR42993">
    <property type="entry name" value="MAOC-LIKE DEHYDRATASE DOMAIN-CONTAINING PROTEIN"/>
    <property type="match status" value="1"/>
</dbReference>
<proteinExistence type="inferred from homology"/>
<dbReference type="InterPro" id="IPR002539">
    <property type="entry name" value="MaoC-like_dom"/>
</dbReference>
<dbReference type="InterPro" id="IPR029069">
    <property type="entry name" value="HotDog_dom_sf"/>
</dbReference>
<reference evidence="3" key="2">
    <citation type="submission" date="2020-09" db="EMBL/GenBank/DDBJ databases">
        <authorList>
            <person name="Sun Q."/>
            <person name="Ohkuma M."/>
        </authorList>
    </citation>
    <scope>NUCLEOTIDE SEQUENCE</scope>
    <source>
        <strain evidence="3">JCM 3091</strain>
    </source>
</reference>
<dbReference type="PANTHER" id="PTHR42993:SF1">
    <property type="entry name" value="MAOC-LIKE DEHYDRATASE DOMAIN-CONTAINING PROTEIN"/>
    <property type="match status" value="1"/>
</dbReference>
<comment type="similarity">
    <text evidence="1">Belongs to the enoyl-CoA hydratase/isomerase family.</text>
</comment>
<feature type="domain" description="MaoC-like" evidence="2">
    <location>
        <begin position="11"/>
        <end position="120"/>
    </location>
</feature>
<gene>
    <name evidence="3" type="ORF">GCM10010124_07300</name>
</gene>
<dbReference type="AlphaFoldDB" id="A0A8J3FGJ2"/>
<dbReference type="SUPFAM" id="SSF54637">
    <property type="entry name" value="Thioesterase/thiol ester dehydrase-isomerase"/>
    <property type="match status" value="1"/>
</dbReference>
<keyword evidence="4" id="KW-1185">Reference proteome</keyword>